<feature type="region of interest" description="Disordered" evidence="4">
    <location>
        <begin position="1"/>
        <end position="23"/>
    </location>
</feature>
<dbReference type="InterPro" id="IPR036388">
    <property type="entry name" value="WH-like_DNA-bd_sf"/>
</dbReference>
<dbReference type="PANTHER" id="PTHR33204">
    <property type="entry name" value="TRANSCRIPTIONAL REGULATOR, MARR FAMILY"/>
    <property type="match status" value="1"/>
</dbReference>
<keyword evidence="3" id="KW-0804">Transcription</keyword>
<name>A0ABC9Z1Y8_9NOCA</name>
<sequence length="158" mass="17250">MDFDTTEHPGTATTGEEGTLPSVTNTADTEQAAGAVPTGPCGDDHCGIRDTLDRIGDKWTVQVLVELRKGVRRFGELHRALPGISQRMLTITTKRLLRDGFLERTAYPTIPPQVEYRLSESGESLAEVAFYLADWSRAHMAGVAAARARWDAEHGGLD</sequence>
<dbReference type="RefSeq" id="WP_228102561.1">
    <property type="nucleotide sequence ID" value="NZ_AP017900.1"/>
</dbReference>
<dbReference type="PANTHER" id="PTHR33204:SF39">
    <property type="entry name" value="TRANSCRIPTIONAL REGULATORY PROTEIN"/>
    <property type="match status" value="1"/>
</dbReference>
<dbReference type="InterPro" id="IPR002577">
    <property type="entry name" value="HTH_HxlR"/>
</dbReference>
<keyword evidence="1" id="KW-0805">Transcription regulation</keyword>
<evidence type="ECO:0000256" key="2">
    <source>
        <dbReference type="ARBA" id="ARBA00023125"/>
    </source>
</evidence>
<evidence type="ECO:0000256" key="4">
    <source>
        <dbReference type="SAM" id="MobiDB-lite"/>
    </source>
</evidence>
<evidence type="ECO:0000313" key="6">
    <source>
        <dbReference type="EMBL" id="APA94593.1"/>
    </source>
</evidence>
<dbReference type="GeneID" id="93371260"/>
<evidence type="ECO:0000313" key="9">
    <source>
        <dbReference type="Proteomes" id="UP000180166"/>
    </source>
</evidence>
<dbReference type="EMBL" id="BBYQ01000104">
    <property type="protein sequence ID" value="GAP31118.1"/>
    <property type="molecule type" value="Genomic_DNA"/>
</dbReference>
<evidence type="ECO:0000313" key="8">
    <source>
        <dbReference type="Proteomes" id="UP000037179"/>
    </source>
</evidence>
<evidence type="ECO:0000256" key="3">
    <source>
        <dbReference type="ARBA" id="ARBA00023163"/>
    </source>
</evidence>
<dbReference type="AlphaFoldDB" id="A0ABC9Z1Y8"/>
<dbReference type="KEGG" id="nsr:NS506_00511"/>
<reference evidence="6 9" key="3">
    <citation type="submission" date="2016-10" db="EMBL/GenBank/DDBJ databases">
        <title>Genome sequence of Nocardia seriolae strain EM150506, isolated from Anguila japonica.</title>
        <authorList>
            <person name="Han H.-J."/>
        </authorList>
    </citation>
    <scope>NUCLEOTIDE SEQUENCE [LARGE SCALE GENOMIC DNA]</scope>
    <source>
        <strain evidence="6 9">EM150506</strain>
    </source>
</reference>
<dbReference type="GO" id="GO:0003677">
    <property type="term" value="F:DNA binding"/>
    <property type="evidence" value="ECO:0007669"/>
    <property type="project" value="UniProtKB-KW"/>
</dbReference>
<accession>A0ABC9Z1Y8</accession>
<keyword evidence="8" id="KW-1185">Reference proteome</keyword>
<evidence type="ECO:0000259" key="5">
    <source>
        <dbReference type="PROSITE" id="PS51118"/>
    </source>
</evidence>
<dbReference type="Gene3D" id="1.10.10.10">
    <property type="entry name" value="Winged helix-like DNA-binding domain superfamily/Winged helix DNA-binding domain"/>
    <property type="match status" value="1"/>
</dbReference>
<dbReference type="InterPro" id="IPR036390">
    <property type="entry name" value="WH_DNA-bd_sf"/>
</dbReference>
<protein>
    <submittedName>
        <fullName evidence="6">HTH-type transcriptional regulator</fullName>
    </submittedName>
    <submittedName>
        <fullName evidence="7">HxlR family transcriptional regulator</fullName>
    </submittedName>
</protein>
<proteinExistence type="predicted"/>
<dbReference type="SUPFAM" id="SSF46785">
    <property type="entry name" value="Winged helix' DNA-binding domain"/>
    <property type="match status" value="1"/>
</dbReference>
<reference evidence="7 8" key="2">
    <citation type="journal article" date="2016" name="Genome Announc.">
        <title>Draft Genome Sequence of Erythromycin- and Oxytetracycline-Sensitive Nocardia seriolae Strain U-1 (NBRC 110359).</title>
        <authorList>
            <person name="Imajoh M."/>
            <person name="Sukeda M."/>
            <person name="Shimizu M."/>
            <person name="Yamane J."/>
            <person name="Ohnishi K."/>
            <person name="Oshima S."/>
        </authorList>
    </citation>
    <scope>NUCLEOTIDE SEQUENCE [LARGE SCALE GENOMIC DNA]</scope>
    <source>
        <strain evidence="7 8">U-1</strain>
    </source>
</reference>
<dbReference type="EMBL" id="CP017839">
    <property type="protein sequence ID" value="APA94593.1"/>
    <property type="molecule type" value="Genomic_DNA"/>
</dbReference>
<feature type="domain" description="HTH hxlR-type" evidence="5">
    <location>
        <begin position="46"/>
        <end position="144"/>
    </location>
</feature>
<organism evidence="7 8">
    <name type="scientific">Nocardia seriolae</name>
    <dbReference type="NCBI Taxonomy" id="37332"/>
    <lineage>
        <taxon>Bacteria</taxon>
        <taxon>Bacillati</taxon>
        <taxon>Actinomycetota</taxon>
        <taxon>Actinomycetes</taxon>
        <taxon>Mycobacteriales</taxon>
        <taxon>Nocardiaceae</taxon>
        <taxon>Nocardia</taxon>
    </lineage>
</organism>
<dbReference type="PROSITE" id="PS51118">
    <property type="entry name" value="HTH_HXLR"/>
    <property type="match status" value="1"/>
</dbReference>
<reference evidence="8" key="1">
    <citation type="submission" date="2015-07" db="EMBL/GenBank/DDBJ databases">
        <title>Nocardia seriolae U-1 whole genome shotgun sequence.</title>
        <authorList>
            <person name="Imajoh M."/>
            <person name="Fukumoto Y."/>
            <person name="Sukeda M."/>
            <person name="Yamane J."/>
            <person name="Yamasaki K."/>
            <person name="Shimizu M."/>
            <person name="Ohnishi K."/>
            <person name="Oshima S."/>
        </authorList>
    </citation>
    <scope>NUCLEOTIDE SEQUENCE [LARGE SCALE GENOMIC DNA]</scope>
    <source>
        <strain evidence="8">U-1</strain>
    </source>
</reference>
<dbReference type="Pfam" id="PF01638">
    <property type="entry name" value="HxlR"/>
    <property type="match status" value="1"/>
</dbReference>
<feature type="compositionally biased region" description="Polar residues" evidence="4">
    <location>
        <begin position="11"/>
        <end position="23"/>
    </location>
</feature>
<gene>
    <name evidence="6" type="ORF">NS506_00511</name>
    <name evidence="7" type="ORF">NSK11_contig00104-0005</name>
</gene>
<keyword evidence="2" id="KW-0238">DNA-binding</keyword>
<evidence type="ECO:0000313" key="7">
    <source>
        <dbReference type="EMBL" id="GAP31118.1"/>
    </source>
</evidence>
<dbReference type="Proteomes" id="UP000037179">
    <property type="component" value="Unassembled WGS sequence"/>
</dbReference>
<evidence type="ECO:0000256" key="1">
    <source>
        <dbReference type="ARBA" id="ARBA00023015"/>
    </source>
</evidence>
<dbReference type="Proteomes" id="UP000180166">
    <property type="component" value="Chromosome"/>
</dbReference>